<reference evidence="4" key="1">
    <citation type="submission" date="2018-06" db="EMBL/GenBank/DDBJ databases">
        <authorList>
            <person name="Zhirakovskaya E."/>
        </authorList>
    </citation>
    <scope>NUCLEOTIDE SEQUENCE</scope>
</reference>
<evidence type="ECO:0000256" key="2">
    <source>
        <dbReference type="ARBA" id="ARBA00022679"/>
    </source>
</evidence>
<evidence type="ECO:0000256" key="3">
    <source>
        <dbReference type="ARBA" id="ARBA00022691"/>
    </source>
</evidence>
<dbReference type="PANTHER" id="PTHR46098:SF1">
    <property type="entry name" value="TRNA (CYTOSINE(38)-C(5))-METHYLTRANSFERASE"/>
    <property type="match status" value="1"/>
</dbReference>
<evidence type="ECO:0000313" key="4">
    <source>
        <dbReference type="EMBL" id="VAW99516.1"/>
    </source>
</evidence>
<dbReference type="AlphaFoldDB" id="A0A3B1B369"/>
<dbReference type="Gene3D" id="3.90.120.10">
    <property type="entry name" value="DNA Methylase, subunit A, domain 2"/>
    <property type="match status" value="1"/>
</dbReference>
<dbReference type="Gene3D" id="3.40.50.150">
    <property type="entry name" value="Vaccinia Virus protein VP39"/>
    <property type="match status" value="1"/>
</dbReference>
<gene>
    <name evidence="4" type="ORF">MNBD_GAMMA19-693</name>
</gene>
<dbReference type="PROSITE" id="PS51679">
    <property type="entry name" value="SAM_MT_C5"/>
    <property type="match status" value="1"/>
</dbReference>
<proteinExistence type="predicted"/>
<dbReference type="GO" id="GO:0032259">
    <property type="term" value="P:methylation"/>
    <property type="evidence" value="ECO:0007669"/>
    <property type="project" value="UniProtKB-KW"/>
</dbReference>
<name>A0A3B1B369_9ZZZZ</name>
<dbReference type="InterPro" id="IPR050750">
    <property type="entry name" value="C5-MTase"/>
</dbReference>
<dbReference type="NCBIfam" id="TIGR00675">
    <property type="entry name" value="dcm"/>
    <property type="match status" value="1"/>
</dbReference>
<dbReference type="Pfam" id="PF00145">
    <property type="entry name" value="DNA_methylase"/>
    <property type="match status" value="1"/>
</dbReference>
<dbReference type="InterPro" id="IPR001525">
    <property type="entry name" value="C5_MeTfrase"/>
</dbReference>
<dbReference type="InterPro" id="IPR029063">
    <property type="entry name" value="SAM-dependent_MTases_sf"/>
</dbReference>
<organism evidence="4">
    <name type="scientific">hydrothermal vent metagenome</name>
    <dbReference type="NCBI Taxonomy" id="652676"/>
    <lineage>
        <taxon>unclassified sequences</taxon>
        <taxon>metagenomes</taxon>
        <taxon>ecological metagenomes</taxon>
    </lineage>
</organism>
<evidence type="ECO:0008006" key="5">
    <source>
        <dbReference type="Google" id="ProtNLM"/>
    </source>
</evidence>
<dbReference type="PANTHER" id="PTHR46098">
    <property type="entry name" value="TRNA (CYTOSINE(38)-C(5))-METHYLTRANSFERASE"/>
    <property type="match status" value="1"/>
</dbReference>
<dbReference type="PRINTS" id="PR00105">
    <property type="entry name" value="C5METTRFRASE"/>
</dbReference>
<protein>
    <recommendedName>
        <fullName evidence="5">DNA (cytosine-5-)-methyltransferase</fullName>
    </recommendedName>
</protein>
<dbReference type="EMBL" id="UOFV01000179">
    <property type="protein sequence ID" value="VAW99516.1"/>
    <property type="molecule type" value="Genomic_DNA"/>
</dbReference>
<accession>A0A3B1B369</accession>
<dbReference type="SUPFAM" id="SSF53335">
    <property type="entry name" value="S-adenosyl-L-methionine-dependent methyltransferases"/>
    <property type="match status" value="1"/>
</dbReference>
<keyword evidence="3" id="KW-0949">S-adenosyl-L-methionine</keyword>
<dbReference type="GO" id="GO:0008168">
    <property type="term" value="F:methyltransferase activity"/>
    <property type="evidence" value="ECO:0007669"/>
    <property type="project" value="UniProtKB-KW"/>
</dbReference>
<evidence type="ECO:0000256" key="1">
    <source>
        <dbReference type="ARBA" id="ARBA00022603"/>
    </source>
</evidence>
<keyword evidence="1" id="KW-0489">Methyltransferase</keyword>
<keyword evidence="2" id="KW-0808">Transferase</keyword>
<sequence length="393" mass="44294">MNFVEFFAGVGLVREGLSPDGWECVWANDISQDKKDTYVKNYGENDFFLDDVWNVVKSPALIPDSAFLYTASFPCTDLSVAGGRAGLAGSESGTLNAVLEIISLKKKNGNQPKVVLLENVKGFLTSHQGKDVANTVKIFSALGYYVDLIELDAYFFTPQSRSRVFLVAVDEEVAGSVMCIKEKNRILTDWWSIFDRNPDLRSVKVKNIIKQNESLNWGIFDIPTPHRTRLVLGDIIETDIDEDSSVWWNDERKDHLFNQMSDSHQTILNGMAIKQCYSYGTVYRRMRKGKSTAELRTDGVAGCLRTPRGGSSKQILIRAGYDGWRVRLLTSREYARLQGVRDDFILPENANKGYFAMGDAVCVPVIQYLSNNVLTPLFNKWEMNTSNGLDQRC</sequence>